<gene>
    <name evidence="1" type="ORF">A0J61_02935</name>
</gene>
<sequence length="186" mass="21649">MSIVLPTTHHCFCQKPAHRMYTHEYGPILECNSFGKDASEAKFICGFHVHELSWSPFCDRVRRGHLVPDRLAALRTCCLYNFTFCALFNTTNDYVLHPPLALPECFCRRSVVMRRHPQEGLQFTCANMTIDGAQKCSWLLNGRRVAFSRPSFTLHTYVSHDEYVQRYQTVLQEIHEEIELYEREGG</sequence>
<name>A0A1C7NIR1_9FUNG</name>
<dbReference type="Proteomes" id="UP000093000">
    <property type="component" value="Unassembled WGS sequence"/>
</dbReference>
<proteinExistence type="predicted"/>
<comment type="caution">
    <text evidence="1">The sequence shown here is derived from an EMBL/GenBank/DDBJ whole genome shotgun (WGS) entry which is preliminary data.</text>
</comment>
<dbReference type="EMBL" id="LUGH01000118">
    <property type="protein sequence ID" value="OBZ89027.1"/>
    <property type="molecule type" value="Genomic_DNA"/>
</dbReference>
<reference evidence="1 2" key="1">
    <citation type="submission" date="2016-03" db="EMBL/GenBank/DDBJ databases">
        <title>Choanephora cucurbitarum.</title>
        <authorList>
            <person name="Min B."/>
            <person name="Park H."/>
            <person name="Park J.-H."/>
            <person name="Shin H.-D."/>
            <person name="Choi I.-G."/>
        </authorList>
    </citation>
    <scope>NUCLEOTIDE SEQUENCE [LARGE SCALE GENOMIC DNA]</scope>
    <source>
        <strain evidence="1 2">KUS-F28377</strain>
    </source>
</reference>
<accession>A0A1C7NIR1</accession>
<dbReference type="STRING" id="101091.A0A1C7NIR1"/>
<keyword evidence="2" id="KW-1185">Reference proteome</keyword>
<evidence type="ECO:0000313" key="1">
    <source>
        <dbReference type="EMBL" id="OBZ89027.1"/>
    </source>
</evidence>
<evidence type="ECO:0000313" key="2">
    <source>
        <dbReference type="Proteomes" id="UP000093000"/>
    </source>
</evidence>
<organism evidence="1 2">
    <name type="scientific">Choanephora cucurbitarum</name>
    <dbReference type="NCBI Taxonomy" id="101091"/>
    <lineage>
        <taxon>Eukaryota</taxon>
        <taxon>Fungi</taxon>
        <taxon>Fungi incertae sedis</taxon>
        <taxon>Mucoromycota</taxon>
        <taxon>Mucoromycotina</taxon>
        <taxon>Mucoromycetes</taxon>
        <taxon>Mucorales</taxon>
        <taxon>Mucorineae</taxon>
        <taxon>Choanephoraceae</taxon>
        <taxon>Choanephoroideae</taxon>
        <taxon>Choanephora</taxon>
    </lineage>
</organism>
<dbReference type="InParanoid" id="A0A1C7NIR1"/>
<dbReference type="AlphaFoldDB" id="A0A1C7NIR1"/>
<protein>
    <submittedName>
        <fullName evidence="1">Uncharacterized protein</fullName>
    </submittedName>
</protein>
<dbReference type="OrthoDB" id="1711136at2759"/>